<dbReference type="InterPro" id="IPR013320">
    <property type="entry name" value="ConA-like_dom_sf"/>
</dbReference>
<dbReference type="GO" id="GO:0016787">
    <property type="term" value="F:hydrolase activity"/>
    <property type="evidence" value="ECO:0007669"/>
    <property type="project" value="UniProtKB-KW"/>
</dbReference>
<proteinExistence type="predicted"/>
<dbReference type="SUPFAM" id="SSF49899">
    <property type="entry name" value="Concanavalin A-like lectins/glucanases"/>
    <property type="match status" value="1"/>
</dbReference>
<keyword evidence="1" id="KW-0732">Signal</keyword>
<accession>A0A4R4Z0U4</accession>
<organism evidence="2 3">
    <name type="scientific">Kribbella antibiotica</name>
    <dbReference type="NCBI Taxonomy" id="190195"/>
    <lineage>
        <taxon>Bacteria</taxon>
        <taxon>Bacillati</taxon>
        <taxon>Actinomycetota</taxon>
        <taxon>Actinomycetes</taxon>
        <taxon>Propionibacteriales</taxon>
        <taxon>Kribbellaceae</taxon>
        <taxon>Kribbella</taxon>
    </lineage>
</organism>
<dbReference type="Proteomes" id="UP000295124">
    <property type="component" value="Unassembled WGS sequence"/>
</dbReference>
<evidence type="ECO:0000313" key="3">
    <source>
        <dbReference type="Proteomes" id="UP000295124"/>
    </source>
</evidence>
<dbReference type="OrthoDB" id="3404894at2"/>
<protein>
    <submittedName>
        <fullName evidence="2">Glycosyl hydrolase family protein</fullName>
    </submittedName>
</protein>
<feature type="signal peptide" evidence="1">
    <location>
        <begin position="1"/>
        <end position="25"/>
    </location>
</feature>
<gene>
    <name evidence="2" type="ORF">E1263_30090</name>
</gene>
<dbReference type="EMBL" id="SMKX01000114">
    <property type="protein sequence ID" value="TDD51518.1"/>
    <property type="molecule type" value="Genomic_DNA"/>
</dbReference>
<dbReference type="CDD" id="cd00413">
    <property type="entry name" value="Glyco_hydrolase_16"/>
    <property type="match status" value="1"/>
</dbReference>
<comment type="caution">
    <text evidence="2">The sequence shown here is derived from an EMBL/GenBank/DDBJ whole genome shotgun (WGS) entry which is preliminary data.</text>
</comment>
<evidence type="ECO:0000256" key="1">
    <source>
        <dbReference type="SAM" id="SignalP"/>
    </source>
</evidence>
<dbReference type="AlphaFoldDB" id="A0A4R4Z0U4"/>
<dbReference type="Gene3D" id="2.60.120.200">
    <property type="match status" value="1"/>
</dbReference>
<reference evidence="2 3" key="1">
    <citation type="submission" date="2019-03" db="EMBL/GenBank/DDBJ databases">
        <title>Draft genome sequences of novel Actinobacteria.</title>
        <authorList>
            <person name="Sahin N."/>
            <person name="Ay H."/>
            <person name="Saygin H."/>
        </authorList>
    </citation>
    <scope>NUCLEOTIDE SEQUENCE [LARGE SCALE GENOMIC DNA]</scope>
    <source>
        <strain evidence="2 3">JCM 13523</strain>
    </source>
</reference>
<keyword evidence="3" id="KW-1185">Reference proteome</keyword>
<feature type="chain" id="PRO_5020702125" evidence="1">
    <location>
        <begin position="26"/>
        <end position="324"/>
    </location>
</feature>
<keyword evidence="2" id="KW-0378">Hydrolase</keyword>
<sequence>MSRQRTTILLVSAAAVASMLGGASAAAGSTGQADRGPGACGVLFDDFQYQSSADPALAAHGWNARNEVGGPGVPGAAWPASNVSFVRQDGQNVAQLRATTNGTAAGTTHAELRRTTMKLRNGTYATRVRYADKPVAGSDGDHINQTAFAIGPTKFDYDPIYSELDFTEYLANGGWGETGPINFQTSYHTFREDPWDARSASNNQARSLSGWHTYVTQVGNGHAKYYIDGKLTADHTVDQDGNTVLPRQDMSMNWNLWFIDLEAHQGTGTSEYHQQIDWAYYAKNETVSPSRAEARVKAYRKHNTSYQDTMIDTGSCKNYQPPQH</sequence>
<name>A0A4R4Z0U4_9ACTN</name>
<dbReference type="RefSeq" id="WP_132173464.1">
    <property type="nucleotide sequence ID" value="NZ_SMKX01000114.1"/>
</dbReference>
<evidence type="ECO:0000313" key="2">
    <source>
        <dbReference type="EMBL" id="TDD51518.1"/>
    </source>
</evidence>